<evidence type="ECO:0000313" key="2">
    <source>
        <dbReference type="Proteomes" id="UP001595897"/>
    </source>
</evidence>
<proteinExistence type="predicted"/>
<dbReference type="EMBL" id="JBHSGU010000002">
    <property type="protein sequence ID" value="MFC4700599.1"/>
    <property type="molecule type" value="Genomic_DNA"/>
</dbReference>
<evidence type="ECO:0000313" key="1">
    <source>
        <dbReference type="EMBL" id="MFC4700599.1"/>
    </source>
</evidence>
<organism evidence="1 2">
    <name type="scientific">Glaciecola siphonariae</name>
    <dbReference type="NCBI Taxonomy" id="521012"/>
    <lineage>
        <taxon>Bacteria</taxon>
        <taxon>Pseudomonadati</taxon>
        <taxon>Pseudomonadota</taxon>
        <taxon>Gammaproteobacteria</taxon>
        <taxon>Alteromonadales</taxon>
        <taxon>Alteromonadaceae</taxon>
        <taxon>Glaciecola</taxon>
    </lineage>
</organism>
<sequence length="148" mass="17008">MSDDKFVDPRLQAREALFQQLHLSTFETMGYARAIQQQVEQNGFDIESDNADFLQLLRDYEVTKNLSKLSESHLESLCEQTNAIIKSKRCANANIAQLCAAATSALNHWRILSEIPLDLRDKEEVTKALKDKFQQNMNTWEYILADLV</sequence>
<dbReference type="RefSeq" id="WP_382408137.1">
    <property type="nucleotide sequence ID" value="NZ_JBHSGU010000002.1"/>
</dbReference>
<gene>
    <name evidence="1" type="ORF">ACFO4O_10545</name>
</gene>
<keyword evidence="2" id="KW-1185">Reference proteome</keyword>
<comment type="caution">
    <text evidence="1">The sequence shown here is derived from an EMBL/GenBank/DDBJ whole genome shotgun (WGS) entry which is preliminary data.</text>
</comment>
<accession>A0ABV9LWS5</accession>
<name>A0ABV9LWS5_9ALTE</name>
<protein>
    <submittedName>
        <fullName evidence="1">Uncharacterized protein</fullName>
    </submittedName>
</protein>
<dbReference type="Proteomes" id="UP001595897">
    <property type="component" value="Unassembled WGS sequence"/>
</dbReference>
<reference evidence="2" key="1">
    <citation type="journal article" date="2019" name="Int. J. Syst. Evol. Microbiol.">
        <title>The Global Catalogue of Microorganisms (GCM) 10K type strain sequencing project: providing services to taxonomists for standard genome sequencing and annotation.</title>
        <authorList>
            <consortium name="The Broad Institute Genomics Platform"/>
            <consortium name="The Broad Institute Genome Sequencing Center for Infectious Disease"/>
            <person name="Wu L."/>
            <person name="Ma J."/>
        </authorList>
    </citation>
    <scope>NUCLEOTIDE SEQUENCE [LARGE SCALE GENOMIC DNA]</scope>
    <source>
        <strain evidence="2">KACC 12507</strain>
    </source>
</reference>